<dbReference type="Proteomes" id="UP000241071">
    <property type="component" value="Segment"/>
</dbReference>
<organism evidence="1 2">
    <name type="scientific">Moumouvirus goulette</name>
    <dbReference type="NCBI Taxonomy" id="1247379"/>
    <lineage>
        <taxon>Viruses</taxon>
        <taxon>Varidnaviria</taxon>
        <taxon>Bamfordvirae</taxon>
        <taxon>Nucleocytoviricota</taxon>
        <taxon>Megaviricetes</taxon>
        <taxon>Imitervirales</taxon>
        <taxon>Mimiviridae</taxon>
        <taxon>Megamimivirinae</taxon>
        <taxon>Moumouvirus</taxon>
        <taxon>Moumouvirus goulettemassiliense</taxon>
    </lineage>
</organism>
<sequence>MGYKIVIKECTKGSSGKYFFYEARIINLFNPQNVIMNNKTVIFKHYNKLKKIPPFNISKSMENTECLEDIEIIEKNIEKNNPKSCVITIEI</sequence>
<dbReference type="EMBL" id="KC008572">
    <property type="protein sequence ID" value="AGF85614.1"/>
    <property type="molecule type" value="Genomic_DNA"/>
</dbReference>
<name>M1PCC0_9VIRU</name>
<reference evidence="1 2" key="1">
    <citation type="submission" date="2012-10" db="EMBL/GenBank/DDBJ databases">
        <title>Complete genome sequence of Moumouvirus goulette.</title>
        <authorList>
            <person name="Fournous G."/>
            <person name="Bougalmi M."/>
            <person name="Colson P."/>
        </authorList>
    </citation>
    <scope>NUCLEOTIDE SEQUENCE [LARGE SCALE GENOMIC DNA]</scope>
</reference>
<accession>M1PCC0</accession>
<proteinExistence type="predicted"/>
<evidence type="ECO:0000313" key="2">
    <source>
        <dbReference type="Proteomes" id="UP000241071"/>
    </source>
</evidence>
<evidence type="ECO:0000313" key="1">
    <source>
        <dbReference type="EMBL" id="AGF85614.1"/>
    </source>
</evidence>
<gene>
    <name evidence="1" type="ORF">glt_00809</name>
</gene>
<protein>
    <submittedName>
        <fullName evidence="1">Uncharacterized protein</fullName>
    </submittedName>
</protein>
<keyword evidence="2" id="KW-1185">Reference proteome</keyword>